<comment type="caution">
    <text evidence="3">The sequence shown here is derived from an EMBL/GenBank/DDBJ whole genome shotgun (WGS) entry which is preliminary data.</text>
</comment>
<proteinExistence type="predicted"/>
<dbReference type="InterPro" id="IPR050266">
    <property type="entry name" value="AB_hydrolase_sf"/>
</dbReference>
<dbReference type="PANTHER" id="PTHR43798:SF33">
    <property type="entry name" value="HYDROLASE, PUTATIVE (AFU_ORTHOLOGUE AFUA_2G14860)-RELATED"/>
    <property type="match status" value="1"/>
</dbReference>
<dbReference type="AlphaFoldDB" id="A0A4P5P666"/>
<dbReference type="Pfam" id="PF12146">
    <property type="entry name" value="Hydrolase_4"/>
    <property type="match status" value="1"/>
</dbReference>
<dbReference type="GO" id="GO:0052689">
    <property type="term" value="F:carboxylic ester hydrolase activity"/>
    <property type="evidence" value="ECO:0007669"/>
    <property type="project" value="InterPro"/>
</dbReference>
<name>A0A4P5P666_9ENTE</name>
<dbReference type="Gene3D" id="3.40.50.1820">
    <property type="entry name" value="alpha/beta hydrolase"/>
    <property type="match status" value="1"/>
</dbReference>
<dbReference type="InterPro" id="IPR012354">
    <property type="entry name" value="Esterase_lipase"/>
</dbReference>
<feature type="active site" description="Nucleophile" evidence="1">
    <location>
        <position position="95"/>
    </location>
</feature>
<evidence type="ECO:0000259" key="2">
    <source>
        <dbReference type="Pfam" id="PF12146"/>
    </source>
</evidence>
<protein>
    <submittedName>
        <fullName evidence="3">Carboxylesterase</fullName>
    </submittedName>
</protein>
<feature type="active site" description="Charge relay system" evidence="1">
    <location>
        <position position="222"/>
    </location>
</feature>
<dbReference type="Proteomes" id="UP000290567">
    <property type="component" value="Unassembled WGS sequence"/>
</dbReference>
<dbReference type="InterPro" id="IPR029058">
    <property type="entry name" value="AB_hydrolase_fold"/>
</dbReference>
<evidence type="ECO:0000256" key="1">
    <source>
        <dbReference type="PIRSR" id="PIRSR017388-1"/>
    </source>
</evidence>
<dbReference type="EMBL" id="BJCC01000010">
    <property type="protein sequence ID" value="GCF93385.1"/>
    <property type="molecule type" value="Genomic_DNA"/>
</dbReference>
<gene>
    <name evidence="3" type="ORF">NRIC_12760</name>
</gene>
<dbReference type="SUPFAM" id="SSF53474">
    <property type="entry name" value="alpha/beta-Hydrolases"/>
    <property type="match status" value="1"/>
</dbReference>
<sequence>MVQIKSPRSIFLPSGPNAVLLLHAYSGSPNDVRMLARALEKKTYTVYAPMFNGHGTANPADILEKSPADWWKESQEAISFLKSKGYEQIAVFGLSMGGIFATRLLATDASLLGGGFFCSPIAPVETQVEENFLEYAKQLLTQAQEKEVSEQVEALRPQVKSQLEAIQVQAAESFERLEQIKTAFFMAQAGKDKMIDASGVFQTARALENTHFTLKWYPESGHVITVGPERREFERDVADFLATLEWRE</sequence>
<feature type="domain" description="Serine aminopeptidase S33" evidence="2">
    <location>
        <begin position="18"/>
        <end position="142"/>
    </location>
</feature>
<evidence type="ECO:0000313" key="3">
    <source>
        <dbReference type="EMBL" id="GCF93385.1"/>
    </source>
</evidence>
<feature type="active site" description="Charge relay system" evidence="1">
    <location>
        <position position="192"/>
    </location>
</feature>
<dbReference type="OrthoDB" id="9800213at2"/>
<evidence type="ECO:0000313" key="4">
    <source>
        <dbReference type="Proteomes" id="UP000290567"/>
    </source>
</evidence>
<dbReference type="GO" id="GO:0016020">
    <property type="term" value="C:membrane"/>
    <property type="evidence" value="ECO:0007669"/>
    <property type="project" value="TreeGrafter"/>
</dbReference>
<organism evidence="3 4">
    <name type="scientific">Enterococcus florum</name>
    <dbReference type="NCBI Taxonomy" id="2480627"/>
    <lineage>
        <taxon>Bacteria</taxon>
        <taxon>Bacillati</taxon>
        <taxon>Bacillota</taxon>
        <taxon>Bacilli</taxon>
        <taxon>Lactobacillales</taxon>
        <taxon>Enterococcaceae</taxon>
        <taxon>Enterococcus</taxon>
    </lineage>
</organism>
<keyword evidence="4" id="KW-1185">Reference proteome</keyword>
<accession>A0A4P5P666</accession>
<dbReference type="PANTHER" id="PTHR43798">
    <property type="entry name" value="MONOACYLGLYCEROL LIPASE"/>
    <property type="match status" value="1"/>
</dbReference>
<reference evidence="4" key="1">
    <citation type="submission" date="2019-02" db="EMBL/GenBank/DDBJ databases">
        <title>Draft genome sequence of Enterococcus sp. Gos25-1.</title>
        <authorList>
            <person name="Tanaka N."/>
            <person name="Shiwa Y."/>
            <person name="Fujita N."/>
        </authorList>
    </citation>
    <scope>NUCLEOTIDE SEQUENCE [LARGE SCALE GENOMIC DNA]</scope>
    <source>
        <strain evidence="4">Gos25-1</strain>
    </source>
</reference>
<dbReference type="RefSeq" id="WP_146621844.1">
    <property type="nucleotide sequence ID" value="NZ_BJCC01000010.1"/>
</dbReference>
<dbReference type="PIRSF" id="PIRSF017388">
    <property type="entry name" value="Esterase_lipase"/>
    <property type="match status" value="1"/>
</dbReference>
<dbReference type="InterPro" id="IPR022742">
    <property type="entry name" value="Hydrolase_4"/>
</dbReference>